<evidence type="ECO:0000313" key="2">
    <source>
        <dbReference type="EMBL" id="KDN95246.1"/>
    </source>
</evidence>
<dbReference type="STRING" id="28885.EI16_02775"/>
<protein>
    <submittedName>
        <fullName evidence="2">Uncharacterized protein</fullName>
    </submittedName>
</protein>
<dbReference type="RefSeq" id="WP_051622979.1">
    <property type="nucleotide sequence ID" value="NZ_AP020335.1"/>
</dbReference>
<evidence type="ECO:0000256" key="1">
    <source>
        <dbReference type="SAM" id="SignalP"/>
    </source>
</evidence>
<evidence type="ECO:0000313" key="3">
    <source>
        <dbReference type="Proteomes" id="UP000027341"/>
    </source>
</evidence>
<keyword evidence="1" id="KW-0732">Signal</keyword>
<reference evidence="2 3" key="1">
    <citation type="submission" date="2014-04" db="EMBL/GenBank/DDBJ databases">
        <title>Draft genome sequence of Hydrogenovibrio marinus MH-110, a model organism for aerobic H2 metabolism.</title>
        <authorList>
            <person name="Cha H.J."/>
            <person name="Jo B.H."/>
            <person name="Hwang B.H."/>
        </authorList>
    </citation>
    <scope>NUCLEOTIDE SEQUENCE [LARGE SCALE GENOMIC DNA]</scope>
    <source>
        <strain evidence="2 3">MH-110</strain>
    </source>
</reference>
<proteinExistence type="predicted"/>
<name>A0A066ZY29_HYDMR</name>
<accession>A0A066ZY29</accession>
<dbReference type="AlphaFoldDB" id="A0A066ZY29"/>
<sequence>MFQRPIFTSFLLLVLSFGFLNFAHAGQADAVQLTAHEFKNQWDKPAKLDASVQWVIFSHHKDGNEWVRDALNELGIKNLEERHWLYVADISGMPSFVTKLFALPKMRKYDFPIALSDDEVNTQNWPEKEDTVSVYKLENLKIVETKTFPSKLSLEDFLMSISN</sequence>
<organism evidence="2 3">
    <name type="scientific">Hydrogenovibrio marinus</name>
    <dbReference type="NCBI Taxonomy" id="28885"/>
    <lineage>
        <taxon>Bacteria</taxon>
        <taxon>Pseudomonadati</taxon>
        <taxon>Pseudomonadota</taxon>
        <taxon>Gammaproteobacteria</taxon>
        <taxon>Thiotrichales</taxon>
        <taxon>Piscirickettsiaceae</taxon>
        <taxon>Hydrogenovibrio</taxon>
    </lineage>
</organism>
<keyword evidence="3" id="KW-1185">Reference proteome</keyword>
<comment type="caution">
    <text evidence="2">The sequence shown here is derived from an EMBL/GenBank/DDBJ whole genome shotgun (WGS) entry which is preliminary data.</text>
</comment>
<gene>
    <name evidence="2" type="ORF">EI16_02775</name>
</gene>
<dbReference type="EMBL" id="JMIU01000001">
    <property type="protein sequence ID" value="KDN95246.1"/>
    <property type="molecule type" value="Genomic_DNA"/>
</dbReference>
<feature type="signal peptide" evidence="1">
    <location>
        <begin position="1"/>
        <end position="25"/>
    </location>
</feature>
<dbReference type="Proteomes" id="UP000027341">
    <property type="component" value="Unassembled WGS sequence"/>
</dbReference>
<feature type="chain" id="PRO_5001636907" evidence="1">
    <location>
        <begin position="26"/>
        <end position="163"/>
    </location>
</feature>